<reference evidence="1" key="1">
    <citation type="submission" date="2021-02" db="EMBL/GenBank/DDBJ databases">
        <authorList>
            <consortium name="DOE Joint Genome Institute"/>
            <person name="Ahrendt S."/>
            <person name="Looney B.P."/>
            <person name="Miyauchi S."/>
            <person name="Morin E."/>
            <person name="Drula E."/>
            <person name="Courty P.E."/>
            <person name="Chicoki N."/>
            <person name="Fauchery L."/>
            <person name="Kohler A."/>
            <person name="Kuo A."/>
            <person name="Labutti K."/>
            <person name="Pangilinan J."/>
            <person name="Lipzen A."/>
            <person name="Riley R."/>
            <person name="Andreopoulos W."/>
            <person name="He G."/>
            <person name="Johnson J."/>
            <person name="Barry K.W."/>
            <person name="Grigoriev I.V."/>
            <person name="Nagy L."/>
            <person name="Hibbett D."/>
            <person name="Henrissat B."/>
            <person name="Matheny P.B."/>
            <person name="Labbe J."/>
            <person name="Martin F."/>
        </authorList>
    </citation>
    <scope>NUCLEOTIDE SEQUENCE</scope>
    <source>
        <strain evidence="1">EC-137</strain>
    </source>
</reference>
<comment type="caution">
    <text evidence="1">The sequence shown here is derived from an EMBL/GenBank/DDBJ whole genome shotgun (WGS) entry which is preliminary data.</text>
</comment>
<sequence length="214" mass="21856">MQRFLVALFAAVALLAVSFPIVEARSSSLRRETNADRLRRGLPIMAPANFHRRHTPTTGASAPGPSAGASIPPSTGLLQCRGNNGTALGYVGSNYTLVPSSSDGYKCSFGSGILSVVDDIVDEASSIIGAVVGALTSVGSTAVTDILGTSQQNNALTWALNSTTGCLTPSYTAVDGQSTPCGVLYNATSNKLQISASADVTVDGLVSVSLYLVA</sequence>
<accession>A0ACB8QE50</accession>
<gene>
    <name evidence="1" type="ORF">K488DRAFT_88217</name>
</gene>
<proteinExistence type="predicted"/>
<evidence type="ECO:0000313" key="2">
    <source>
        <dbReference type="Proteomes" id="UP000814128"/>
    </source>
</evidence>
<organism evidence="1 2">
    <name type="scientific">Vararia minispora EC-137</name>
    <dbReference type="NCBI Taxonomy" id="1314806"/>
    <lineage>
        <taxon>Eukaryota</taxon>
        <taxon>Fungi</taxon>
        <taxon>Dikarya</taxon>
        <taxon>Basidiomycota</taxon>
        <taxon>Agaricomycotina</taxon>
        <taxon>Agaricomycetes</taxon>
        <taxon>Russulales</taxon>
        <taxon>Lachnocladiaceae</taxon>
        <taxon>Vararia</taxon>
    </lineage>
</organism>
<protein>
    <submittedName>
        <fullName evidence="1">Uncharacterized protein</fullName>
    </submittedName>
</protein>
<keyword evidence="2" id="KW-1185">Reference proteome</keyword>
<name>A0ACB8QE50_9AGAM</name>
<dbReference type="EMBL" id="MU273647">
    <property type="protein sequence ID" value="KAI0029955.1"/>
    <property type="molecule type" value="Genomic_DNA"/>
</dbReference>
<reference evidence="1" key="2">
    <citation type="journal article" date="2022" name="New Phytol.">
        <title>Evolutionary transition to the ectomycorrhizal habit in the genomes of a hyperdiverse lineage of mushroom-forming fungi.</title>
        <authorList>
            <person name="Looney B."/>
            <person name="Miyauchi S."/>
            <person name="Morin E."/>
            <person name="Drula E."/>
            <person name="Courty P.E."/>
            <person name="Kohler A."/>
            <person name="Kuo A."/>
            <person name="LaButti K."/>
            <person name="Pangilinan J."/>
            <person name="Lipzen A."/>
            <person name="Riley R."/>
            <person name="Andreopoulos W."/>
            <person name="He G."/>
            <person name="Johnson J."/>
            <person name="Nolan M."/>
            <person name="Tritt A."/>
            <person name="Barry K.W."/>
            <person name="Grigoriev I.V."/>
            <person name="Nagy L.G."/>
            <person name="Hibbett D."/>
            <person name="Henrissat B."/>
            <person name="Matheny P.B."/>
            <person name="Labbe J."/>
            <person name="Martin F.M."/>
        </authorList>
    </citation>
    <scope>NUCLEOTIDE SEQUENCE</scope>
    <source>
        <strain evidence="1">EC-137</strain>
    </source>
</reference>
<evidence type="ECO:0000313" key="1">
    <source>
        <dbReference type="EMBL" id="KAI0029955.1"/>
    </source>
</evidence>
<dbReference type="Proteomes" id="UP000814128">
    <property type="component" value="Unassembled WGS sequence"/>
</dbReference>